<dbReference type="EMBL" id="CATWHI010000001">
    <property type="protein sequence ID" value="CAJ0737807.1"/>
    <property type="molecule type" value="Genomic_DNA"/>
</dbReference>
<keyword evidence="3" id="KW-1185">Reference proteome</keyword>
<accession>A0AB72WZG8</accession>
<dbReference type="Proteomes" id="UP001189225">
    <property type="component" value="Unassembled WGS sequence"/>
</dbReference>
<dbReference type="AlphaFoldDB" id="A0AB72WZG8"/>
<organism evidence="2 3">
    <name type="scientific">Ralstonia edaphi</name>
    <dbReference type="NCBI Taxonomy" id="3058599"/>
    <lineage>
        <taxon>Bacteria</taxon>
        <taxon>Pseudomonadati</taxon>
        <taxon>Pseudomonadota</taxon>
        <taxon>Betaproteobacteria</taxon>
        <taxon>Burkholderiales</taxon>
        <taxon>Burkholderiaceae</taxon>
        <taxon>Ralstonia</taxon>
    </lineage>
</organism>
<evidence type="ECO:0000313" key="2">
    <source>
        <dbReference type="EMBL" id="CAJ0737807.1"/>
    </source>
</evidence>
<name>A0AB72WZG8_9RALS</name>
<dbReference type="RefSeq" id="WP_316898786.1">
    <property type="nucleotide sequence ID" value="NZ_CATWHI010000001.1"/>
</dbReference>
<evidence type="ECO:0000256" key="1">
    <source>
        <dbReference type="SAM" id="MobiDB-lite"/>
    </source>
</evidence>
<comment type="caution">
    <text evidence="2">The sequence shown here is derived from an EMBL/GenBank/DDBJ whole genome shotgun (WGS) entry which is preliminary data.</text>
</comment>
<feature type="region of interest" description="Disordered" evidence="1">
    <location>
        <begin position="117"/>
        <end position="136"/>
    </location>
</feature>
<evidence type="ECO:0008006" key="4">
    <source>
        <dbReference type="Google" id="ProtNLM"/>
    </source>
</evidence>
<reference evidence="2 3" key="1">
    <citation type="submission" date="2023-07" db="EMBL/GenBank/DDBJ databases">
        <authorList>
            <person name="Peeters C."/>
        </authorList>
    </citation>
    <scope>NUCLEOTIDE SEQUENCE [LARGE SCALE GENOMIC DNA]</scope>
    <source>
        <strain evidence="2 3">R-16034</strain>
    </source>
</reference>
<proteinExistence type="predicted"/>
<protein>
    <recommendedName>
        <fullName evidence="4">Winged helix-turn-helix domain-containing protein</fullName>
    </recommendedName>
</protein>
<evidence type="ECO:0000313" key="3">
    <source>
        <dbReference type="Proteomes" id="UP001189225"/>
    </source>
</evidence>
<gene>
    <name evidence="2" type="ORF">R16034_00855</name>
</gene>
<sequence length="136" mass="15376">MAKNFNAAGMKAANEKKREAARNAIITALRAAGSKGLTQRDLVVAANVSDHTVRAHMPSIRAEGHAHVGPWELHGTKLMPTYIYGPGVDAKRDDYMHLLADITIVDVEREARREAERRHQKRQRDWKPRRAEAAWF</sequence>